<keyword evidence="2" id="KW-1185">Reference proteome</keyword>
<gene>
    <name evidence="1" type="ORF">BaRGS_00031572</name>
</gene>
<name>A0ABD0JQK4_9CAEN</name>
<proteinExistence type="predicted"/>
<organism evidence="1 2">
    <name type="scientific">Batillaria attramentaria</name>
    <dbReference type="NCBI Taxonomy" id="370345"/>
    <lineage>
        <taxon>Eukaryota</taxon>
        <taxon>Metazoa</taxon>
        <taxon>Spiralia</taxon>
        <taxon>Lophotrochozoa</taxon>
        <taxon>Mollusca</taxon>
        <taxon>Gastropoda</taxon>
        <taxon>Caenogastropoda</taxon>
        <taxon>Sorbeoconcha</taxon>
        <taxon>Cerithioidea</taxon>
        <taxon>Batillariidae</taxon>
        <taxon>Batillaria</taxon>
    </lineage>
</organism>
<accession>A0ABD0JQK4</accession>
<evidence type="ECO:0000313" key="2">
    <source>
        <dbReference type="Proteomes" id="UP001519460"/>
    </source>
</evidence>
<dbReference type="EMBL" id="JACVVK020000356">
    <property type="protein sequence ID" value="KAK7477187.1"/>
    <property type="molecule type" value="Genomic_DNA"/>
</dbReference>
<evidence type="ECO:0000313" key="1">
    <source>
        <dbReference type="EMBL" id="KAK7477187.1"/>
    </source>
</evidence>
<reference evidence="1 2" key="1">
    <citation type="journal article" date="2023" name="Sci. Data">
        <title>Genome assembly of the Korean intertidal mud-creeper Batillaria attramentaria.</title>
        <authorList>
            <person name="Patra A.K."/>
            <person name="Ho P.T."/>
            <person name="Jun S."/>
            <person name="Lee S.J."/>
            <person name="Kim Y."/>
            <person name="Won Y.J."/>
        </authorList>
    </citation>
    <scope>NUCLEOTIDE SEQUENCE [LARGE SCALE GENOMIC DNA]</scope>
    <source>
        <strain evidence="1">Wonlab-2016</strain>
    </source>
</reference>
<comment type="caution">
    <text evidence="1">The sequence shown here is derived from an EMBL/GenBank/DDBJ whole genome shotgun (WGS) entry which is preliminary data.</text>
</comment>
<sequence>MHQSKHTVCVIVTFMRTEESMGKGFAQSVCLVWHMCLKTRMHTEKLQGLARQDFHCFVSAPTQSLITKTDLGLAAGVHTCRGRYASLRH</sequence>
<dbReference type="AlphaFoldDB" id="A0ABD0JQK4"/>
<protein>
    <submittedName>
        <fullName evidence="1">Uncharacterized protein</fullName>
    </submittedName>
</protein>
<dbReference type="Proteomes" id="UP001519460">
    <property type="component" value="Unassembled WGS sequence"/>
</dbReference>